<organism evidence="6 7">
    <name type="scientific">Pseudomaricurvus hydrocarbonicus</name>
    <dbReference type="NCBI Taxonomy" id="1470433"/>
    <lineage>
        <taxon>Bacteria</taxon>
        <taxon>Pseudomonadati</taxon>
        <taxon>Pseudomonadota</taxon>
        <taxon>Gammaproteobacteria</taxon>
        <taxon>Cellvibrionales</taxon>
        <taxon>Cellvibrionaceae</taxon>
        <taxon>Pseudomaricurvus</taxon>
    </lineage>
</organism>
<dbReference type="PROSITE" id="PS50931">
    <property type="entry name" value="HTH_LYSR"/>
    <property type="match status" value="1"/>
</dbReference>
<dbReference type="SUPFAM" id="SSF46785">
    <property type="entry name" value="Winged helix' DNA-binding domain"/>
    <property type="match status" value="1"/>
</dbReference>
<dbReference type="Pfam" id="PF00126">
    <property type="entry name" value="HTH_1"/>
    <property type="match status" value="1"/>
</dbReference>
<dbReference type="InterPro" id="IPR005119">
    <property type="entry name" value="LysR_subst-bd"/>
</dbReference>
<keyword evidence="3" id="KW-0238">DNA-binding</keyword>
<dbReference type="Gene3D" id="1.10.10.10">
    <property type="entry name" value="Winged helix-like DNA-binding domain superfamily/Winged helix DNA-binding domain"/>
    <property type="match status" value="1"/>
</dbReference>
<protein>
    <submittedName>
        <fullName evidence="6">LysR family transcriptional regulator</fullName>
    </submittedName>
</protein>
<dbReference type="RefSeq" id="WP_167184302.1">
    <property type="nucleotide sequence ID" value="NZ_JAAONZ010000004.1"/>
</dbReference>
<dbReference type="EMBL" id="JAAONZ010000004">
    <property type="protein sequence ID" value="NHO65428.1"/>
    <property type="molecule type" value="Genomic_DNA"/>
</dbReference>
<dbReference type="PANTHER" id="PTHR30118:SF15">
    <property type="entry name" value="TRANSCRIPTIONAL REGULATORY PROTEIN"/>
    <property type="match status" value="1"/>
</dbReference>
<evidence type="ECO:0000256" key="4">
    <source>
        <dbReference type="ARBA" id="ARBA00023163"/>
    </source>
</evidence>
<accession>A0A9E5JTR9</accession>
<dbReference type="PANTHER" id="PTHR30118">
    <property type="entry name" value="HTH-TYPE TRANSCRIPTIONAL REGULATOR LEUO-RELATED"/>
    <property type="match status" value="1"/>
</dbReference>
<dbReference type="Pfam" id="PF03466">
    <property type="entry name" value="LysR_substrate"/>
    <property type="match status" value="1"/>
</dbReference>
<dbReference type="Gene3D" id="3.40.190.10">
    <property type="entry name" value="Periplasmic binding protein-like II"/>
    <property type="match status" value="2"/>
</dbReference>
<evidence type="ECO:0000313" key="6">
    <source>
        <dbReference type="EMBL" id="NHO65428.1"/>
    </source>
</evidence>
<feature type="domain" description="HTH lysR-type" evidence="5">
    <location>
        <begin position="6"/>
        <end position="63"/>
    </location>
</feature>
<sequence length="303" mass="34092">MSLQSFDLNLLKTFDSLMETRSVSLTAQQLSLTQPAVSNALARLRRLLDDPLLVRTRQGMEPTERALSLKAPIKEGLRKLEGALLPTNAFDPSQIRRRFTLAAPDFIGVELLSRLLPRWKKIAPSISIAVHHLGPETPEKGLEQGSVDLAVGRFLDVPSRFNRQSLRTDKLVCLVARDHPCPKQSLSLKDFLALQFVWVSNSGRRGMVDHWLDQKNVQRDISVVVSTYTSGAMLVAESQYAMVIAGSYADYFSERLPVKALPMNFDPGQFTIDMLWHPFSDGDTAQRWLRNEILLVSDHKLKS</sequence>
<keyword evidence="4" id="KW-0804">Transcription</keyword>
<comment type="caution">
    <text evidence="6">The sequence shown here is derived from an EMBL/GenBank/DDBJ whole genome shotgun (WGS) entry which is preliminary data.</text>
</comment>
<dbReference type="GO" id="GO:0003700">
    <property type="term" value="F:DNA-binding transcription factor activity"/>
    <property type="evidence" value="ECO:0007669"/>
    <property type="project" value="InterPro"/>
</dbReference>
<keyword evidence="2" id="KW-0805">Transcription regulation</keyword>
<dbReference type="AlphaFoldDB" id="A0A9E5JTR9"/>
<evidence type="ECO:0000313" key="7">
    <source>
        <dbReference type="Proteomes" id="UP000787472"/>
    </source>
</evidence>
<dbReference type="Proteomes" id="UP000787472">
    <property type="component" value="Unassembled WGS sequence"/>
</dbReference>
<reference evidence="6" key="1">
    <citation type="submission" date="2020-03" db="EMBL/GenBank/DDBJ databases">
        <authorList>
            <person name="Guo F."/>
        </authorList>
    </citation>
    <scope>NUCLEOTIDE SEQUENCE</scope>
    <source>
        <strain evidence="6">JCM 30134</strain>
    </source>
</reference>
<dbReference type="InterPro" id="IPR036390">
    <property type="entry name" value="WH_DNA-bd_sf"/>
</dbReference>
<evidence type="ECO:0000256" key="1">
    <source>
        <dbReference type="ARBA" id="ARBA00009437"/>
    </source>
</evidence>
<proteinExistence type="inferred from homology"/>
<comment type="similarity">
    <text evidence="1">Belongs to the LysR transcriptional regulatory family.</text>
</comment>
<dbReference type="InterPro" id="IPR037402">
    <property type="entry name" value="YidZ_PBP2"/>
</dbReference>
<evidence type="ECO:0000256" key="3">
    <source>
        <dbReference type="ARBA" id="ARBA00023125"/>
    </source>
</evidence>
<dbReference type="InterPro" id="IPR036388">
    <property type="entry name" value="WH-like_DNA-bd_sf"/>
</dbReference>
<keyword evidence="7" id="KW-1185">Reference proteome</keyword>
<dbReference type="InterPro" id="IPR000847">
    <property type="entry name" value="LysR_HTH_N"/>
</dbReference>
<dbReference type="InterPro" id="IPR050389">
    <property type="entry name" value="LysR-type_TF"/>
</dbReference>
<dbReference type="SUPFAM" id="SSF53850">
    <property type="entry name" value="Periplasmic binding protein-like II"/>
    <property type="match status" value="1"/>
</dbReference>
<gene>
    <name evidence="6" type="ORF">G8770_07740</name>
</gene>
<evidence type="ECO:0000259" key="5">
    <source>
        <dbReference type="PROSITE" id="PS50931"/>
    </source>
</evidence>
<name>A0A9E5JTR9_9GAMM</name>
<dbReference type="GO" id="GO:0003677">
    <property type="term" value="F:DNA binding"/>
    <property type="evidence" value="ECO:0007669"/>
    <property type="project" value="UniProtKB-KW"/>
</dbReference>
<evidence type="ECO:0000256" key="2">
    <source>
        <dbReference type="ARBA" id="ARBA00023015"/>
    </source>
</evidence>
<dbReference type="CDD" id="cd08417">
    <property type="entry name" value="PBP2_Nitroaromatics_like"/>
    <property type="match status" value="1"/>
</dbReference>